<dbReference type="InterPro" id="IPR009057">
    <property type="entry name" value="Homeodomain-like_sf"/>
</dbReference>
<evidence type="ECO:0000313" key="5">
    <source>
        <dbReference type="Proteomes" id="UP001227831"/>
    </source>
</evidence>
<name>A0ABU1A829_9LACO</name>
<dbReference type="SUPFAM" id="SSF46689">
    <property type="entry name" value="Homeodomain-like"/>
    <property type="match status" value="1"/>
</dbReference>
<keyword evidence="1 2" id="KW-0238">DNA-binding</keyword>
<comment type="caution">
    <text evidence="4">The sequence shown here is derived from an EMBL/GenBank/DDBJ whole genome shotgun (WGS) entry which is preliminary data.</text>
</comment>
<evidence type="ECO:0000259" key="3">
    <source>
        <dbReference type="PROSITE" id="PS50977"/>
    </source>
</evidence>
<sequence length="197" mass="22079">MAKTDLRVIKTKRAIKTAFNQLIVKKPVNKITITELTQLALINKGTFYLHYPDIYALYDEVLAEFAQQSAANSTAYPLLFTHSRTFVREFLFGDTPTPTADQLALLKPENSRFATDFPQVLLAAFKQAIYAVGKLTPNQTNDIKLDFLLNGMIGLLVKPALLNADDPACVEFTVQFVSRMIEQALPEFYPTKKVASD</sequence>
<evidence type="ECO:0000256" key="1">
    <source>
        <dbReference type="ARBA" id="ARBA00023125"/>
    </source>
</evidence>
<dbReference type="Gene3D" id="1.10.357.10">
    <property type="entry name" value="Tetracycline Repressor, domain 2"/>
    <property type="match status" value="1"/>
</dbReference>
<evidence type="ECO:0000256" key="2">
    <source>
        <dbReference type="PROSITE-ProRule" id="PRU00335"/>
    </source>
</evidence>
<feature type="DNA-binding region" description="H-T-H motif" evidence="2">
    <location>
        <begin position="32"/>
        <end position="51"/>
    </location>
</feature>
<keyword evidence="5" id="KW-1185">Reference proteome</keyword>
<protein>
    <submittedName>
        <fullName evidence="4">TetR/AcrR family transcriptional regulator</fullName>
    </submittedName>
</protein>
<feature type="domain" description="HTH tetR-type" evidence="3">
    <location>
        <begin position="9"/>
        <end position="69"/>
    </location>
</feature>
<proteinExistence type="predicted"/>
<dbReference type="EMBL" id="JAVCWF010000001">
    <property type="protein sequence ID" value="MDQ7937033.1"/>
    <property type="molecule type" value="Genomic_DNA"/>
</dbReference>
<dbReference type="Proteomes" id="UP001227831">
    <property type="component" value="Unassembled WGS sequence"/>
</dbReference>
<dbReference type="PANTHER" id="PTHR43479:SF7">
    <property type="entry name" value="TETR-FAMILY TRANSCRIPTIONAL REGULATOR"/>
    <property type="match status" value="1"/>
</dbReference>
<evidence type="ECO:0000313" key="4">
    <source>
        <dbReference type="EMBL" id="MDQ7937033.1"/>
    </source>
</evidence>
<reference evidence="4 5" key="1">
    <citation type="journal article" date="2023" name="Int. J. Syst. Evol. Microbiol.">
        <title>Lactiplantibacillus brownii sp. nov., a novel psychrotolerant species isolated from sauerkraut.</title>
        <authorList>
            <person name="Heng Y.C."/>
            <person name="Silvaraju S."/>
            <person name="Lee J.K.Y."/>
            <person name="Kittelmann S."/>
        </authorList>
    </citation>
    <scope>NUCLEOTIDE SEQUENCE [LARGE SCALE GENOMIC DNA]</scope>
    <source>
        <strain evidence="4 5">WILCCON 0030</strain>
    </source>
</reference>
<organism evidence="4 5">
    <name type="scientific">Lactiplantibacillus brownii</name>
    <dbReference type="NCBI Taxonomy" id="3069269"/>
    <lineage>
        <taxon>Bacteria</taxon>
        <taxon>Bacillati</taxon>
        <taxon>Bacillota</taxon>
        <taxon>Bacilli</taxon>
        <taxon>Lactobacillales</taxon>
        <taxon>Lactobacillaceae</taxon>
        <taxon>Lactiplantibacillus</taxon>
    </lineage>
</organism>
<dbReference type="RefSeq" id="WP_308702810.1">
    <property type="nucleotide sequence ID" value="NZ_AP027463.1"/>
</dbReference>
<dbReference type="PANTHER" id="PTHR43479">
    <property type="entry name" value="ACREF/ENVCD OPERON REPRESSOR-RELATED"/>
    <property type="match status" value="1"/>
</dbReference>
<accession>A0ABU1A829</accession>
<dbReference type="InterPro" id="IPR001647">
    <property type="entry name" value="HTH_TetR"/>
</dbReference>
<gene>
    <name evidence="4" type="ORF">RA086_05255</name>
</gene>
<dbReference type="InterPro" id="IPR050624">
    <property type="entry name" value="HTH-type_Tx_Regulator"/>
</dbReference>
<dbReference type="PROSITE" id="PS50977">
    <property type="entry name" value="HTH_TETR_2"/>
    <property type="match status" value="1"/>
</dbReference>